<dbReference type="Proteomes" id="UP000693981">
    <property type="component" value="Unassembled WGS sequence"/>
</dbReference>
<dbReference type="CDD" id="cd05379">
    <property type="entry name" value="CAP_bacterial"/>
    <property type="match status" value="1"/>
</dbReference>
<dbReference type="AlphaFoldDB" id="A0A8T1WEJ8"/>
<dbReference type="InterPro" id="IPR014044">
    <property type="entry name" value="CAP_dom"/>
</dbReference>
<protein>
    <recommendedName>
        <fullName evidence="3">SCP domain-containing protein</fullName>
    </recommendedName>
</protein>
<keyword evidence="2" id="KW-0732">Signal</keyword>
<evidence type="ECO:0000256" key="2">
    <source>
        <dbReference type="SAM" id="SignalP"/>
    </source>
</evidence>
<keyword evidence="5" id="KW-1185">Reference proteome</keyword>
<feature type="chain" id="PRO_5035853361" description="SCP domain-containing protein" evidence="2">
    <location>
        <begin position="26"/>
        <end position="225"/>
    </location>
</feature>
<name>A0A8T1WEJ8_9STRA</name>
<comment type="caution">
    <text evidence="4">The sequence shown here is derived from an EMBL/GenBank/DDBJ whole genome shotgun (WGS) entry which is preliminary data.</text>
</comment>
<feature type="signal peptide" evidence="2">
    <location>
        <begin position="1"/>
        <end position="25"/>
    </location>
</feature>
<evidence type="ECO:0000256" key="1">
    <source>
        <dbReference type="SAM" id="MobiDB-lite"/>
    </source>
</evidence>
<accession>A0A8T1WEJ8</accession>
<evidence type="ECO:0000313" key="4">
    <source>
        <dbReference type="EMBL" id="KAG7392572.1"/>
    </source>
</evidence>
<dbReference type="EMBL" id="JAGDFL010000335">
    <property type="protein sequence ID" value="KAG7392572.1"/>
    <property type="molecule type" value="Genomic_DNA"/>
</dbReference>
<dbReference type="OrthoDB" id="94780at2759"/>
<feature type="region of interest" description="Disordered" evidence="1">
    <location>
        <begin position="203"/>
        <end position="225"/>
    </location>
</feature>
<proteinExistence type="predicted"/>
<feature type="compositionally biased region" description="Polar residues" evidence="1">
    <location>
        <begin position="203"/>
        <end position="214"/>
    </location>
</feature>
<evidence type="ECO:0000313" key="5">
    <source>
        <dbReference type="Proteomes" id="UP000693981"/>
    </source>
</evidence>
<feature type="domain" description="SCP" evidence="3">
    <location>
        <begin position="51"/>
        <end position="168"/>
    </location>
</feature>
<organism evidence="4 5">
    <name type="scientific">Phytophthora boehmeriae</name>
    <dbReference type="NCBI Taxonomy" id="109152"/>
    <lineage>
        <taxon>Eukaryota</taxon>
        <taxon>Sar</taxon>
        <taxon>Stramenopiles</taxon>
        <taxon>Oomycota</taxon>
        <taxon>Peronosporomycetes</taxon>
        <taxon>Peronosporales</taxon>
        <taxon>Peronosporaceae</taxon>
        <taxon>Phytophthora</taxon>
    </lineage>
</organism>
<dbReference type="PANTHER" id="PTHR31157">
    <property type="entry name" value="SCP DOMAIN-CONTAINING PROTEIN"/>
    <property type="match status" value="1"/>
</dbReference>
<gene>
    <name evidence="4" type="ORF">PHYBOEH_006338</name>
</gene>
<evidence type="ECO:0000259" key="3">
    <source>
        <dbReference type="Pfam" id="PF00188"/>
    </source>
</evidence>
<dbReference type="Pfam" id="PF00188">
    <property type="entry name" value="CAP"/>
    <property type="match status" value="1"/>
</dbReference>
<reference evidence="4" key="1">
    <citation type="submission" date="2021-02" db="EMBL/GenBank/DDBJ databases">
        <authorList>
            <person name="Palmer J.M."/>
        </authorList>
    </citation>
    <scope>NUCLEOTIDE SEQUENCE</scope>
    <source>
        <strain evidence="4">SCRP23</strain>
    </source>
</reference>
<feature type="compositionally biased region" description="Basic and acidic residues" evidence="1">
    <location>
        <begin position="215"/>
        <end position="225"/>
    </location>
</feature>
<sequence length="225" mass="24523">MVSIVQPSITLLLLTTAASVDASNAANVRQLRSETPVATYNQPAEYVPAMLARVNKERAAKGLPKVCTNNKLQAAAQRHVKDQSTTDYVSDTGRDGSTVGKRVTEAGYVWKTVAENVETEYRDVNSVVNWWMKNPVNCEKVLGNYAMVGTAYAFNKDSYYKHYWVQVYATGSTEECDADATSTANSPEQIVASEARAIVSVEQSAPNTPVLTKTQGEKPTGEDCD</sequence>
<dbReference type="PANTHER" id="PTHR31157:SF1">
    <property type="entry name" value="SCP DOMAIN-CONTAINING PROTEIN"/>
    <property type="match status" value="1"/>
</dbReference>